<evidence type="ECO:0000256" key="2">
    <source>
        <dbReference type="ARBA" id="ARBA00023125"/>
    </source>
</evidence>
<evidence type="ECO:0000259" key="4">
    <source>
        <dbReference type="PROSITE" id="PS01124"/>
    </source>
</evidence>
<dbReference type="EMBL" id="AVCH01000157">
    <property type="protein sequence ID" value="KFN47874.1"/>
    <property type="molecule type" value="Genomic_DNA"/>
</dbReference>
<evidence type="ECO:0000313" key="6">
    <source>
        <dbReference type="Proteomes" id="UP000029392"/>
    </source>
</evidence>
<dbReference type="Gene3D" id="1.10.10.60">
    <property type="entry name" value="Homeodomain-like"/>
    <property type="match status" value="2"/>
</dbReference>
<protein>
    <recommendedName>
        <fullName evidence="4">HTH araC/xylS-type domain-containing protein</fullName>
    </recommendedName>
</protein>
<proteinExistence type="predicted"/>
<accession>A0A091BAL7</accession>
<dbReference type="InterPro" id="IPR018060">
    <property type="entry name" value="HTH_AraC"/>
</dbReference>
<dbReference type="PANTHER" id="PTHR43130">
    <property type="entry name" value="ARAC-FAMILY TRANSCRIPTIONAL REGULATOR"/>
    <property type="match status" value="1"/>
</dbReference>
<dbReference type="eggNOG" id="COG4977">
    <property type="taxonomic scope" value="Bacteria"/>
</dbReference>
<dbReference type="CDD" id="cd03137">
    <property type="entry name" value="GATase1_AraC_1"/>
    <property type="match status" value="1"/>
</dbReference>
<dbReference type="InterPro" id="IPR009057">
    <property type="entry name" value="Homeodomain-like_sf"/>
</dbReference>
<evidence type="ECO:0000256" key="1">
    <source>
        <dbReference type="ARBA" id="ARBA00023015"/>
    </source>
</evidence>
<dbReference type="Pfam" id="PF12833">
    <property type="entry name" value="HTH_18"/>
    <property type="match status" value="1"/>
</dbReference>
<keyword evidence="1" id="KW-0805">Transcription regulation</keyword>
<dbReference type="SMART" id="SM00342">
    <property type="entry name" value="HTH_ARAC"/>
    <property type="match status" value="1"/>
</dbReference>
<evidence type="ECO:0000256" key="3">
    <source>
        <dbReference type="ARBA" id="ARBA00023163"/>
    </source>
</evidence>
<dbReference type="SUPFAM" id="SSF46689">
    <property type="entry name" value="Homeodomain-like"/>
    <property type="match status" value="2"/>
</dbReference>
<dbReference type="GO" id="GO:0043565">
    <property type="term" value="F:sequence-specific DNA binding"/>
    <property type="evidence" value="ECO:0007669"/>
    <property type="project" value="InterPro"/>
</dbReference>
<dbReference type="SUPFAM" id="SSF52317">
    <property type="entry name" value="Class I glutamine amidotransferase-like"/>
    <property type="match status" value="1"/>
</dbReference>
<dbReference type="PATRIC" id="fig|1384054.3.peg.1469"/>
<dbReference type="Gene3D" id="3.40.50.880">
    <property type="match status" value="1"/>
</dbReference>
<feature type="domain" description="HTH araC/xylS-type" evidence="4">
    <location>
        <begin position="219"/>
        <end position="317"/>
    </location>
</feature>
<keyword evidence="3" id="KW-0804">Transcription</keyword>
<evidence type="ECO:0000313" key="5">
    <source>
        <dbReference type="EMBL" id="KFN47874.1"/>
    </source>
</evidence>
<sequence>MSQPRNIAILLYPGFDLLDATGPAAVFDAARDRDARADYRLTLCAAEAGPVRSSSGLALLAERAFAPGPAKIHTLVVPGCTNLAAAMADEALLGAIRRLANRSERVVSICTGAFLLAAAGLLDGRRATTHWRYAADLARRFPTVKVEPDAIYLQDGNVWTSAGVSAGMDLALALVEADHGQALALDTARALVVYLKRPGGQSQFSLPLQAQSSEHATLDRARQAILDRPHLAWSVAQLAERALVSERHLRRLFKQELGMSPREFIQGTVLERAQRMLSDGDATVADIARRCGYLSASSFIRRFQARLGVSPMDYRARFQSRGGATKP</sequence>
<dbReference type="InterPro" id="IPR052158">
    <property type="entry name" value="INH-QAR"/>
</dbReference>
<dbReference type="Proteomes" id="UP000029392">
    <property type="component" value="Unassembled WGS sequence"/>
</dbReference>
<comment type="caution">
    <text evidence="5">The sequence shown here is derived from an EMBL/GenBank/DDBJ whole genome shotgun (WGS) entry which is preliminary data.</text>
</comment>
<keyword evidence="2" id="KW-0238">DNA-binding</keyword>
<dbReference type="PROSITE" id="PS01124">
    <property type="entry name" value="HTH_ARAC_FAMILY_2"/>
    <property type="match status" value="1"/>
</dbReference>
<dbReference type="STRING" id="1384054.N790_07325"/>
<dbReference type="InterPro" id="IPR002818">
    <property type="entry name" value="DJ-1/PfpI"/>
</dbReference>
<dbReference type="PANTHER" id="PTHR43130:SF3">
    <property type="entry name" value="HTH-TYPE TRANSCRIPTIONAL REGULATOR RV1931C"/>
    <property type="match status" value="1"/>
</dbReference>
<gene>
    <name evidence="5" type="ORF">N790_07325</name>
</gene>
<dbReference type="PRINTS" id="PR00032">
    <property type="entry name" value="HTHARAC"/>
</dbReference>
<organism evidence="5 6">
    <name type="scientific">Arenimonas malthae CC-JY-1</name>
    <dbReference type="NCBI Taxonomy" id="1384054"/>
    <lineage>
        <taxon>Bacteria</taxon>
        <taxon>Pseudomonadati</taxon>
        <taxon>Pseudomonadota</taxon>
        <taxon>Gammaproteobacteria</taxon>
        <taxon>Lysobacterales</taxon>
        <taxon>Lysobacteraceae</taxon>
        <taxon>Arenimonas</taxon>
    </lineage>
</organism>
<reference evidence="5 6" key="1">
    <citation type="submission" date="2013-09" db="EMBL/GenBank/DDBJ databases">
        <title>Genome sequencing of Arenimonas malthae.</title>
        <authorList>
            <person name="Chen F."/>
            <person name="Wang G."/>
        </authorList>
    </citation>
    <scope>NUCLEOTIDE SEQUENCE [LARGE SCALE GENOMIC DNA]</scope>
    <source>
        <strain evidence="5 6">CC-JY-1</strain>
    </source>
</reference>
<keyword evidence="6" id="KW-1185">Reference proteome</keyword>
<dbReference type="OrthoDB" id="9803764at2"/>
<dbReference type="AlphaFoldDB" id="A0A091BAL7"/>
<dbReference type="Pfam" id="PF01965">
    <property type="entry name" value="DJ-1_PfpI"/>
    <property type="match status" value="1"/>
</dbReference>
<dbReference type="InterPro" id="IPR029062">
    <property type="entry name" value="Class_I_gatase-like"/>
</dbReference>
<dbReference type="InterPro" id="IPR020449">
    <property type="entry name" value="Tscrpt_reg_AraC-type_HTH"/>
</dbReference>
<dbReference type="GO" id="GO:0003700">
    <property type="term" value="F:DNA-binding transcription factor activity"/>
    <property type="evidence" value="ECO:0007669"/>
    <property type="project" value="InterPro"/>
</dbReference>
<name>A0A091BAL7_9GAMM</name>
<dbReference type="RefSeq" id="WP_052385801.1">
    <property type="nucleotide sequence ID" value="NZ_AVCH01000157.1"/>
</dbReference>